<dbReference type="NCBIfam" id="TIGR04378">
    <property type="entry name" value="myo_inos_iolB"/>
    <property type="match status" value="1"/>
</dbReference>
<proteinExistence type="predicted"/>
<dbReference type="InterPro" id="IPR011051">
    <property type="entry name" value="RmlC_Cupin_sf"/>
</dbReference>
<sequence>MTYLPYGKSANGPWAVEITPSLAGWTYSGLRVANLADATVSFDTGEEEMLVLPLSGSCTVAITPSASPPPATHGPDAVTFELAGRSSVFDGPSDFVYLPIGAHVTLRGDGRIALPSARATRALEPRHVPAADVAVEIRGAGQASRQVNNFCAPGAFECDKLMAVEVLTPGGNWSSYPPHKHDTPNPGEAVLEEIYYFEVAGRGLGYQRVYSSERGQIDTLAEVSSGDVVLVPYGYHGPSMAAPGYDLYYLNVLAGPAEQRSMAFCDDPGHAWIRSSWDSQPIDPRLPFGRKEVS</sequence>
<dbReference type="PIRSF" id="PIRSF036628">
    <property type="entry name" value="IolB"/>
    <property type="match status" value="1"/>
</dbReference>
<keyword evidence="1 2" id="KW-0413">Isomerase</keyword>
<dbReference type="Proteomes" id="UP000294543">
    <property type="component" value="Unassembled WGS sequence"/>
</dbReference>
<dbReference type="EMBL" id="SMKP01000231">
    <property type="protein sequence ID" value="TDD10342.1"/>
    <property type="molecule type" value="Genomic_DNA"/>
</dbReference>
<protein>
    <submittedName>
        <fullName evidence="2">5-deoxy-glucuronate isomerase</fullName>
        <ecNumber evidence="2">5.3.1.30</ecNumber>
    </submittedName>
</protein>
<organism evidence="2 3">
    <name type="scientific">Nonomuraea diastatica</name>
    <dbReference type="NCBI Taxonomy" id="1848329"/>
    <lineage>
        <taxon>Bacteria</taxon>
        <taxon>Bacillati</taxon>
        <taxon>Actinomycetota</taxon>
        <taxon>Actinomycetes</taxon>
        <taxon>Streptosporangiales</taxon>
        <taxon>Streptosporangiaceae</taxon>
        <taxon>Nonomuraea</taxon>
    </lineage>
</organism>
<reference evidence="2 3" key="1">
    <citation type="submission" date="2019-03" db="EMBL/GenBank/DDBJ databases">
        <title>Draft genome sequences of novel Actinobacteria.</title>
        <authorList>
            <person name="Sahin N."/>
            <person name="Ay H."/>
            <person name="Saygin H."/>
        </authorList>
    </citation>
    <scope>NUCLEOTIDE SEQUENCE [LARGE SCALE GENOMIC DNA]</scope>
    <source>
        <strain evidence="2 3">KC712</strain>
    </source>
</reference>
<keyword evidence="3" id="KW-1185">Reference proteome</keyword>
<dbReference type="InterPro" id="IPR024203">
    <property type="entry name" value="Deoxy-glucuronate_isom_IolB"/>
</dbReference>
<dbReference type="GO" id="GO:0102482">
    <property type="term" value="F:5-deoxy-D-glucuronate isomerase activity"/>
    <property type="evidence" value="ECO:0007669"/>
    <property type="project" value="UniProtKB-EC"/>
</dbReference>
<evidence type="ECO:0000256" key="1">
    <source>
        <dbReference type="ARBA" id="ARBA00023235"/>
    </source>
</evidence>
<dbReference type="SUPFAM" id="SSF51182">
    <property type="entry name" value="RmlC-like cupins"/>
    <property type="match status" value="1"/>
</dbReference>
<comment type="caution">
    <text evidence="2">The sequence shown here is derived from an EMBL/GenBank/DDBJ whole genome shotgun (WGS) entry which is preliminary data.</text>
</comment>
<dbReference type="Pfam" id="PF04962">
    <property type="entry name" value="KduI"/>
    <property type="match status" value="1"/>
</dbReference>
<accession>A0A4R4VWD7</accession>
<dbReference type="PANTHER" id="PTHR39193">
    <property type="entry name" value="5-DEOXY-GLUCURONATE ISOMERASE"/>
    <property type="match status" value="1"/>
</dbReference>
<dbReference type="Gene3D" id="2.60.120.10">
    <property type="entry name" value="Jelly Rolls"/>
    <property type="match status" value="2"/>
</dbReference>
<dbReference type="AlphaFoldDB" id="A0A4R4VWD7"/>
<evidence type="ECO:0000313" key="3">
    <source>
        <dbReference type="Proteomes" id="UP000294543"/>
    </source>
</evidence>
<dbReference type="EC" id="5.3.1.30" evidence="2"/>
<dbReference type="PANTHER" id="PTHR39193:SF1">
    <property type="entry name" value="5-DEOXY-GLUCURONATE ISOMERASE"/>
    <property type="match status" value="1"/>
</dbReference>
<dbReference type="InterPro" id="IPR014710">
    <property type="entry name" value="RmlC-like_jellyroll"/>
</dbReference>
<dbReference type="InterPro" id="IPR021120">
    <property type="entry name" value="KduI/IolB_isomerase"/>
</dbReference>
<evidence type="ECO:0000313" key="2">
    <source>
        <dbReference type="EMBL" id="TDD10342.1"/>
    </source>
</evidence>
<dbReference type="OrthoDB" id="9799936at2"/>
<name>A0A4R4VWD7_9ACTN</name>
<dbReference type="RefSeq" id="WP_132518192.1">
    <property type="nucleotide sequence ID" value="NZ_SMKP01000231.1"/>
</dbReference>
<dbReference type="GO" id="GO:0019310">
    <property type="term" value="P:inositol catabolic process"/>
    <property type="evidence" value="ECO:0007669"/>
    <property type="project" value="InterPro"/>
</dbReference>
<dbReference type="GO" id="GO:0008880">
    <property type="term" value="F:glucuronate isomerase activity"/>
    <property type="evidence" value="ECO:0007669"/>
    <property type="project" value="InterPro"/>
</dbReference>
<gene>
    <name evidence="2" type="primary">iolB</name>
    <name evidence="2" type="ORF">E1294_46245</name>
</gene>